<dbReference type="AlphaFoldDB" id="A0A554LW47"/>
<evidence type="ECO:0008006" key="3">
    <source>
        <dbReference type="Google" id="ProtNLM"/>
    </source>
</evidence>
<sequence>MIIIGVSGTNAAGKDTVAAYFVKKGFVYHSLSDVIRDFCRKNNWLISREKMIEAGNFLREKYGCGYLAAETLAAINRNREKKSLAVSIRHPDEVRELRKNHQFKMIFVDAPLKLRFSRSQKRQGRPEDKDSFAEFKKHDELERRGNDSGQQLDKIKKLSDIIIINDGTIQEFEQKIEKFYQTIMG</sequence>
<dbReference type="Pfam" id="PF13238">
    <property type="entry name" value="AAA_18"/>
    <property type="match status" value="1"/>
</dbReference>
<evidence type="ECO:0000313" key="2">
    <source>
        <dbReference type="Proteomes" id="UP000318711"/>
    </source>
</evidence>
<accession>A0A554LW47</accession>
<dbReference type="SUPFAM" id="SSF52540">
    <property type="entry name" value="P-loop containing nucleoside triphosphate hydrolases"/>
    <property type="match status" value="1"/>
</dbReference>
<protein>
    <recommendedName>
        <fullName evidence="3">Dephospho-CoA kinase</fullName>
    </recommendedName>
</protein>
<dbReference type="PANTHER" id="PTHR41930:SF1">
    <property type="entry name" value="DEPHOSPHO-COA KINASE"/>
    <property type="match status" value="1"/>
</dbReference>
<evidence type="ECO:0000313" key="1">
    <source>
        <dbReference type="EMBL" id="TSC97090.1"/>
    </source>
</evidence>
<proteinExistence type="predicted"/>
<dbReference type="Proteomes" id="UP000318711">
    <property type="component" value="Unassembled WGS sequence"/>
</dbReference>
<dbReference type="PANTHER" id="PTHR41930">
    <property type="entry name" value="UPF0200 PROTEIN MJ1399"/>
    <property type="match status" value="1"/>
</dbReference>
<dbReference type="Gene3D" id="3.40.50.300">
    <property type="entry name" value="P-loop containing nucleotide triphosphate hydrolases"/>
    <property type="match status" value="1"/>
</dbReference>
<organism evidence="1 2">
    <name type="scientific">Candidatus Berkelbacteria bacterium Licking1014_2</name>
    <dbReference type="NCBI Taxonomy" id="2017146"/>
    <lineage>
        <taxon>Bacteria</taxon>
        <taxon>Candidatus Berkelbacteria</taxon>
    </lineage>
</organism>
<reference evidence="1 2" key="1">
    <citation type="submission" date="2017-07" db="EMBL/GenBank/DDBJ databases">
        <title>Mechanisms for carbon and nitrogen cycling indicate functional differentiation within the Candidate Phyla Radiation.</title>
        <authorList>
            <person name="Danczak R.E."/>
            <person name="Johnston M.D."/>
            <person name="Kenah C."/>
            <person name="Slattery M."/>
            <person name="Wrighton K.C."/>
            <person name="Wilkins M.J."/>
        </authorList>
    </citation>
    <scope>NUCLEOTIDE SEQUENCE [LARGE SCALE GENOMIC DNA]</scope>
    <source>
        <strain evidence="1">Licking1014_2</strain>
    </source>
</reference>
<name>A0A554LW47_9BACT</name>
<dbReference type="InterPro" id="IPR027417">
    <property type="entry name" value="P-loop_NTPase"/>
</dbReference>
<comment type="caution">
    <text evidence="1">The sequence shown here is derived from an EMBL/GenBank/DDBJ whole genome shotgun (WGS) entry which is preliminary data.</text>
</comment>
<dbReference type="EMBL" id="VMGL01000016">
    <property type="protein sequence ID" value="TSC97090.1"/>
    <property type="molecule type" value="Genomic_DNA"/>
</dbReference>
<gene>
    <name evidence="1" type="ORF">CEN88_190</name>
</gene>